<evidence type="ECO:0000313" key="4">
    <source>
        <dbReference type="EMBL" id="KAK5046543.1"/>
    </source>
</evidence>
<keyword evidence="3" id="KW-0732">Signal</keyword>
<feature type="chain" id="PRO_5043384505" evidence="3">
    <location>
        <begin position="21"/>
        <end position="306"/>
    </location>
</feature>
<dbReference type="EMBL" id="JAVRRD010000030">
    <property type="protein sequence ID" value="KAK5046543.1"/>
    <property type="molecule type" value="Genomic_DNA"/>
</dbReference>
<dbReference type="Pfam" id="PF03637">
    <property type="entry name" value="Mob1_phocein"/>
    <property type="match status" value="1"/>
</dbReference>
<dbReference type="InterPro" id="IPR036703">
    <property type="entry name" value="MOB_kinase_act_sf"/>
</dbReference>
<dbReference type="GeneID" id="89976510"/>
<accession>A0AAV9N1L1</accession>
<evidence type="ECO:0000256" key="3">
    <source>
        <dbReference type="SAM" id="SignalP"/>
    </source>
</evidence>
<dbReference type="Gene3D" id="1.20.140.30">
    <property type="entry name" value="MOB kinase activator"/>
    <property type="match status" value="1"/>
</dbReference>
<comment type="caution">
    <text evidence="4">The sequence shown here is derived from an EMBL/GenBank/DDBJ whole genome shotgun (WGS) entry which is preliminary data.</text>
</comment>
<evidence type="ECO:0000256" key="1">
    <source>
        <dbReference type="PIRSR" id="PIRSR605301-1"/>
    </source>
</evidence>
<feature type="region of interest" description="Disordered" evidence="2">
    <location>
        <begin position="66"/>
        <end position="113"/>
    </location>
</feature>
<sequence>MTSLLTTMFVPLTSSPVAQALPPHCTLKQSSSCVTINSYTFLDSPEPSLISSYSPTSRAEQLLRSSAFGSPSPSPTKPQKSQSSSIDPSSPFSNARTRGQFKPRNATKGTTSYQLRQFAEATLGSGSLRQAVKLPEGEDLNEWLAVNVVDFYNQINLLYGSITEFCSPQTCPEMKATDEFEYLWQDAASGYSKPTKMPAPEYIEHLMTWVQSNIDNESTFPSRIGVPFPKHFPSTVRQLFKRLYRVYAHIYCHHYQVIGHLGLEPHLNTSFKHYVLFIDEHDLAKGGGKDYWGPLGDLVDSMLKSE</sequence>
<feature type="compositionally biased region" description="Low complexity" evidence="2">
    <location>
        <begin position="77"/>
        <end position="93"/>
    </location>
</feature>
<dbReference type="SMART" id="SM01388">
    <property type="entry name" value="Mob1_phocein"/>
    <property type="match status" value="1"/>
</dbReference>
<protein>
    <submittedName>
        <fullName evidence="4">Maintenance of ploidy protein mob1</fullName>
    </submittedName>
</protein>
<keyword evidence="1" id="KW-0479">Metal-binding</keyword>
<dbReference type="InterPro" id="IPR005301">
    <property type="entry name" value="MOB_kinase_act_fam"/>
</dbReference>
<keyword evidence="5" id="KW-1185">Reference proteome</keyword>
<evidence type="ECO:0000256" key="2">
    <source>
        <dbReference type="SAM" id="MobiDB-lite"/>
    </source>
</evidence>
<dbReference type="AlphaFoldDB" id="A0AAV9N1L1"/>
<reference evidence="4 5" key="1">
    <citation type="submission" date="2023-08" db="EMBL/GenBank/DDBJ databases">
        <title>Black Yeasts Isolated from many extreme environments.</title>
        <authorList>
            <person name="Coleine C."/>
            <person name="Stajich J.E."/>
            <person name="Selbmann L."/>
        </authorList>
    </citation>
    <scope>NUCLEOTIDE SEQUENCE [LARGE SCALE GENOMIC DNA]</scope>
    <source>
        <strain evidence="4 5">CCFEE 5792</strain>
    </source>
</reference>
<organism evidence="4 5">
    <name type="scientific">Exophiala bonariae</name>
    <dbReference type="NCBI Taxonomy" id="1690606"/>
    <lineage>
        <taxon>Eukaryota</taxon>
        <taxon>Fungi</taxon>
        <taxon>Dikarya</taxon>
        <taxon>Ascomycota</taxon>
        <taxon>Pezizomycotina</taxon>
        <taxon>Eurotiomycetes</taxon>
        <taxon>Chaetothyriomycetidae</taxon>
        <taxon>Chaetothyriales</taxon>
        <taxon>Herpotrichiellaceae</taxon>
        <taxon>Exophiala</taxon>
    </lineage>
</organism>
<gene>
    <name evidence="4" type="primary">MOB11</name>
    <name evidence="4" type="ORF">LTR84_008346</name>
</gene>
<proteinExistence type="predicted"/>
<dbReference type="RefSeq" id="XP_064702134.1">
    <property type="nucleotide sequence ID" value="XM_064851893.1"/>
</dbReference>
<feature type="binding site" evidence="1">
    <location>
        <position position="171"/>
    </location>
    <ligand>
        <name>Zn(2+)</name>
        <dbReference type="ChEBI" id="CHEBI:29105"/>
    </ligand>
</feature>
<feature type="binding site" evidence="1">
    <location>
        <position position="166"/>
    </location>
    <ligand>
        <name>Zn(2+)</name>
        <dbReference type="ChEBI" id="CHEBI:29105"/>
    </ligand>
</feature>
<keyword evidence="1" id="KW-0862">Zinc</keyword>
<dbReference type="PANTHER" id="PTHR22599">
    <property type="entry name" value="MPS ONE BINDER KINASE ACTIVATOR-LIKE MOB"/>
    <property type="match status" value="1"/>
</dbReference>
<dbReference type="SUPFAM" id="SSF101152">
    <property type="entry name" value="Mob1/phocein"/>
    <property type="match status" value="1"/>
</dbReference>
<dbReference type="Proteomes" id="UP001358417">
    <property type="component" value="Unassembled WGS sequence"/>
</dbReference>
<feature type="binding site" evidence="1">
    <location>
        <position position="254"/>
    </location>
    <ligand>
        <name>Zn(2+)</name>
        <dbReference type="ChEBI" id="CHEBI:29105"/>
    </ligand>
</feature>
<evidence type="ECO:0000313" key="5">
    <source>
        <dbReference type="Proteomes" id="UP001358417"/>
    </source>
</evidence>
<feature type="signal peptide" evidence="3">
    <location>
        <begin position="1"/>
        <end position="20"/>
    </location>
</feature>
<feature type="binding site" evidence="1">
    <location>
        <position position="249"/>
    </location>
    <ligand>
        <name>Zn(2+)</name>
        <dbReference type="ChEBI" id="CHEBI:29105"/>
    </ligand>
</feature>
<name>A0AAV9N1L1_9EURO</name>